<dbReference type="AlphaFoldDB" id="A0A430ANM6"/>
<organism evidence="1 2">
    <name type="scientific">Vagococcus elongatus</name>
    <dbReference type="NCBI Taxonomy" id="180344"/>
    <lineage>
        <taxon>Bacteria</taxon>
        <taxon>Bacillati</taxon>
        <taxon>Bacillota</taxon>
        <taxon>Bacilli</taxon>
        <taxon>Lactobacillales</taxon>
        <taxon>Enterococcaceae</taxon>
        <taxon>Vagococcus</taxon>
    </lineage>
</organism>
<dbReference type="EMBL" id="NGKA01000019">
    <property type="protein sequence ID" value="RSU09699.1"/>
    <property type="molecule type" value="Genomic_DNA"/>
</dbReference>
<evidence type="ECO:0000313" key="1">
    <source>
        <dbReference type="EMBL" id="RSU09699.1"/>
    </source>
</evidence>
<keyword evidence="2" id="KW-1185">Reference proteome</keyword>
<comment type="caution">
    <text evidence="1">The sequence shown here is derived from an EMBL/GenBank/DDBJ whole genome shotgun (WGS) entry which is preliminary data.</text>
</comment>
<sequence length="131" mass="14984">MIGQLFITQLLALEDDSIVSFKKMLASEKIEEVNDVLIFQQPMVTDVFNNVSQSLYSPYTISNNFLLENEAEVLAMTIDGDFICGNEQYTYCIPKNLLKSDMEKFNLPIRSFFLALESGEEQSQILPDHLF</sequence>
<gene>
    <name evidence="1" type="ORF">CBF29_11015</name>
</gene>
<dbReference type="Proteomes" id="UP000287605">
    <property type="component" value="Unassembled WGS sequence"/>
</dbReference>
<protein>
    <submittedName>
        <fullName evidence="1">Uncharacterized protein</fullName>
    </submittedName>
</protein>
<dbReference type="OrthoDB" id="2200053at2"/>
<dbReference type="RefSeq" id="WP_126809784.1">
    <property type="nucleotide sequence ID" value="NZ_NGKA01000019.1"/>
</dbReference>
<evidence type="ECO:0000313" key="2">
    <source>
        <dbReference type="Proteomes" id="UP000287605"/>
    </source>
</evidence>
<proteinExistence type="predicted"/>
<name>A0A430ANM6_9ENTE</name>
<accession>A0A430ANM6</accession>
<reference evidence="1 2" key="1">
    <citation type="submission" date="2017-05" db="EMBL/GenBank/DDBJ databases">
        <title>Vagococcus spp. assemblies.</title>
        <authorList>
            <person name="Gulvik C.A."/>
        </authorList>
    </citation>
    <scope>NUCLEOTIDE SEQUENCE [LARGE SCALE GENOMIC DNA]</scope>
    <source>
        <strain evidence="1 2">CCUG 51432</strain>
    </source>
</reference>